<dbReference type="InterPro" id="IPR010562">
    <property type="entry name" value="Haemolymph_juvenile_hormone-bd"/>
</dbReference>
<feature type="signal peptide" evidence="4">
    <location>
        <begin position="1"/>
        <end position="21"/>
    </location>
</feature>
<keyword evidence="2" id="KW-0090">Biological rhythms</keyword>
<dbReference type="PANTHER" id="PTHR11008:SF32">
    <property type="entry name" value="CIRCADIAN CLOCK-CONTROLLED PROTEIN DAYWAKE-RELATED"/>
    <property type="match status" value="1"/>
</dbReference>
<name>A0A9P0G4A9_9CUCU</name>
<keyword evidence="1 4" id="KW-0732">Signal</keyword>
<dbReference type="AlphaFoldDB" id="A0A9P0G4A9"/>
<dbReference type="Proteomes" id="UP001153636">
    <property type="component" value="Chromosome 11"/>
</dbReference>
<evidence type="ECO:0000256" key="2">
    <source>
        <dbReference type="ARBA" id="ARBA00023108"/>
    </source>
</evidence>
<evidence type="ECO:0000256" key="1">
    <source>
        <dbReference type="ARBA" id="ARBA00022729"/>
    </source>
</evidence>
<protein>
    <recommendedName>
        <fullName evidence="7">Protein takeout-like</fullName>
    </recommendedName>
</protein>
<keyword evidence="6" id="KW-1185">Reference proteome</keyword>
<dbReference type="Gene3D" id="3.15.10.30">
    <property type="entry name" value="Haemolymph juvenile hormone binding protein"/>
    <property type="match status" value="1"/>
</dbReference>
<dbReference type="FunFam" id="3.15.10.30:FF:000001">
    <property type="entry name" value="Takeout-like protein 1"/>
    <property type="match status" value="1"/>
</dbReference>
<sequence length="252" mass="28817">MFVKFLLGFVVIINLTVEIAALTELPSHFPRCRRSDPKMEECLINATEYVRPYVREGIPDFLPPIKEFIVPEVTIDQKGSRAYNFKVHITNMSIFGMDQYKFKRYVFHPDKPMFSFIDVDLPQMSINGTYDLKGNLFFATLNGHGIIFANISDSNCKCNYTLEERLKNGVSYVHASKISAKMRIGNITDYGLTGLFKESKELEFLTNDIFKKNVNALVDEITPAIESVVTVFLDKIIAQGIEKIPYDKVYPK</sequence>
<comment type="similarity">
    <text evidence="3">Belongs to the TO family.</text>
</comment>
<proteinExistence type="inferred from homology"/>
<reference evidence="5" key="1">
    <citation type="submission" date="2022-01" db="EMBL/GenBank/DDBJ databases">
        <authorList>
            <person name="King R."/>
        </authorList>
    </citation>
    <scope>NUCLEOTIDE SEQUENCE</scope>
</reference>
<evidence type="ECO:0000256" key="3">
    <source>
        <dbReference type="ARBA" id="ARBA00060902"/>
    </source>
</evidence>
<dbReference type="GO" id="GO:0005615">
    <property type="term" value="C:extracellular space"/>
    <property type="evidence" value="ECO:0007669"/>
    <property type="project" value="TreeGrafter"/>
</dbReference>
<accession>A0A9P0G4A9</accession>
<gene>
    <name evidence="5" type="ORF">PSYICH_LOCUS2426</name>
</gene>
<dbReference type="InterPro" id="IPR038606">
    <property type="entry name" value="To_sf"/>
</dbReference>
<dbReference type="SMART" id="SM00700">
    <property type="entry name" value="JHBP"/>
    <property type="match status" value="1"/>
</dbReference>
<dbReference type="PANTHER" id="PTHR11008">
    <property type="entry name" value="PROTEIN TAKEOUT-LIKE PROTEIN"/>
    <property type="match status" value="1"/>
</dbReference>
<organism evidence="5 6">
    <name type="scientific">Psylliodes chrysocephalus</name>
    <dbReference type="NCBI Taxonomy" id="3402493"/>
    <lineage>
        <taxon>Eukaryota</taxon>
        <taxon>Metazoa</taxon>
        <taxon>Ecdysozoa</taxon>
        <taxon>Arthropoda</taxon>
        <taxon>Hexapoda</taxon>
        <taxon>Insecta</taxon>
        <taxon>Pterygota</taxon>
        <taxon>Neoptera</taxon>
        <taxon>Endopterygota</taxon>
        <taxon>Coleoptera</taxon>
        <taxon>Polyphaga</taxon>
        <taxon>Cucujiformia</taxon>
        <taxon>Chrysomeloidea</taxon>
        <taxon>Chrysomelidae</taxon>
        <taxon>Galerucinae</taxon>
        <taxon>Alticini</taxon>
        <taxon>Psylliodes</taxon>
    </lineage>
</organism>
<evidence type="ECO:0000313" key="5">
    <source>
        <dbReference type="EMBL" id="CAH1101494.1"/>
    </source>
</evidence>
<evidence type="ECO:0000313" key="6">
    <source>
        <dbReference type="Proteomes" id="UP001153636"/>
    </source>
</evidence>
<evidence type="ECO:0008006" key="7">
    <source>
        <dbReference type="Google" id="ProtNLM"/>
    </source>
</evidence>
<dbReference type="OrthoDB" id="7419171at2759"/>
<dbReference type="GO" id="GO:0007623">
    <property type="term" value="P:circadian rhythm"/>
    <property type="evidence" value="ECO:0007669"/>
    <property type="project" value="UniProtKB-ARBA"/>
</dbReference>
<evidence type="ECO:0000256" key="4">
    <source>
        <dbReference type="SAM" id="SignalP"/>
    </source>
</evidence>
<dbReference type="Pfam" id="PF06585">
    <property type="entry name" value="JHBP"/>
    <property type="match status" value="1"/>
</dbReference>
<feature type="chain" id="PRO_5040242492" description="Protein takeout-like" evidence="4">
    <location>
        <begin position="22"/>
        <end position="252"/>
    </location>
</feature>
<dbReference type="EMBL" id="OV651823">
    <property type="protein sequence ID" value="CAH1101494.1"/>
    <property type="molecule type" value="Genomic_DNA"/>
</dbReference>